<dbReference type="GO" id="GO:0005764">
    <property type="term" value="C:lysosome"/>
    <property type="evidence" value="ECO:0007669"/>
    <property type="project" value="TreeGrafter"/>
</dbReference>
<keyword evidence="5" id="KW-0732">Signal</keyword>
<dbReference type="AlphaFoldDB" id="A0A6A4WN33"/>
<keyword evidence="6 11" id="KW-0378">Hydrolase</keyword>
<keyword evidence="10 11" id="KW-0326">Glycosidase</keyword>
<dbReference type="SMART" id="SM00872">
    <property type="entry name" value="Alpha-mann_mid"/>
    <property type="match status" value="1"/>
</dbReference>
<dbReference type="InterPro" id="IPR048534">
    <property type="entry name" value="Man2a1-like_dom"/>
</dbReference>
<dbReference type="InterPro" id="IPR037094">
    <property type="entry name" value="Glyco_hydro_38_cen_sf"/>
</dbReference>
<evidence type="ECO:0000256" key="1">
    <source>
        <dbReference type="ARBA" id="ARBA00000365"/>
    </source>
</evidence>
<dbReference type="Gene3D" id="2.60.40.1360">
    <property type="match status" value="1"/>
</dbReference>
<evidence type="ECO:0000256" key="10">
    <source>
        <dbReference type="ARBA" id="ARBA00023295"/>
    </source>
</evidence>
<dbReference type="Gene3D" id="2.70.98.30">
    <property type="entry name" value="Golgi alpha-mannosidase II, domain 4"/>
    <property type="match status" value="1"/>
</dbReference>
<dbReference type="Gene3D" id="1.20.1270.50">
    <property type="entry name" value="Glycoside hydrolase family 38, central domain"/>
    <property type="match status" value="2"/>
</dbReference>
<dbReference type="InterPro" id="IPR011682">
    <property type="entry name" value="Glyco_hydro_38_C"/>
</dbReference>
<dbReference type="EC" id="3.2.1.-" evidence="11"/>
<keyword evidence="14" id="KW-1185">Reference proteome</keyword>
<evidence type="ECO:0000256" key="2">
    <source>
        <dbReference type="ARBA" id="ARBA00009792"/>
    </source>
</evidence>
<keyword evidence="7 11" id="KW-0862">Zinc</keyword>
<evidence type="ECO:0000256" key="5">
    <source>
        <dbReference type="ARBA" id="ARBA00022729"/>
    </source>
</evidence>
<dbReference type="InterPro" id="IPR015341">
    <property type="entry name" value="Glyco_hydro_38_cen"/>
</dbReference>
<dbReference type="SUPFAM" id="SSF74650">
    <property type="entry name" value="Galactose mutarotase-like"/>
    <property type="match status" value="1"/>
</dbReference>
<evidence type="ECO:0000313" key="13">
    <source>
        <dbReference type="EMBL" id="KAF0304062.1"/>
    </source>
</evidence>
<comment type="similarity">
    <text evidence="2 11">Belongs to the glycosyl hydrolase 38 family.</text>
</comment>
<comment type="caution">
    <text evidence="13">The sequence shown here is derived from an EMBL/GenBank/DDBJ whole genome shotgun (WGS) entry which is preliminary data.</text>
</comment>
<dbReference type="InterPro" id="IPR050843">
    <property type="entry name" value="Glycosyl_Hydrlase_38"/>
</dbReference>
<dbReference type="Pfam" id="PF17677">
    <property type="entry name" value="Glyco_hydro38C2"/>
    <property type="match status" value="1"/>
</dbReference>
<evidence type="ECO:0000313" key="14">
    <source>
        <dbReference type="Proteomes" id="UP000440578"/>
    </source>
</evidence>
<reference evidence="13 14" key="1">
    <citation type="submission" date="2019-07" db="EMBL/GenBank/DDBJ databases">
        <title>Draft genome assembly of a fouling barnacle, Amphibalanus amphitrite (Darwin, 1854): The first reference genome for Thecostraca.</title>
        <authorList>
            <person name="Kim W."/>
        </authorList>
    </citation>
    <scope>NUCLEOTIDE SEQUENCE [LARGE SCALE GENOMIC DNA]</scope>
    <source>
        <strain evidence="13">SNU_AA5</strain>
        <tissue evidence="13">Soma without cirri and trophi</tissue>
    </source>
</reference>
<dbReference type="SUPFAM" id="SSF88713">
    <property type="entry name" value="Glycoside hydrolase/deacetylase"/>
    <property type="match status" value="1"/>
</dbReference>
<protein>
    <recommendedName>
        <fullName evidence="3 11">Alpha-mannosidase</fullName>
        <ecNumber evidence="11">3.2.1.-</ecNumber>
    </recommendedName>
</protein>
<evidence type="ECO:0000256" key="11">
    <source>
        <dbReference type="RuleBase" id="RU361199"/>
    </source>
</evidence>
<comment type="catalytic activity">
    <reaction evidence="1">
        <text>Hydrolysis of terminal, non-reducing alpha-D-mannose residues in alpha-D-mannosides.</text>
        <dbReference type="EC" id="3.2.1.24"/>
    </reaction>
</comment>
<dbReference type="PANTHER" id="PTHR11607">
    <property type="entry name" value="ALPHA-MANNOSIDASE"/>
    <property type="match status" value="1"/>
</dbReference>
<sequence>MSTNVGWLAQVDDFLDAAKTQSKAYKTNSIVMTMGSDFQYQDAHVWYKNLDKLIKYVNARQSQGEKVNVFYSTPSCYLKALHDSNTVWPTVEDDFMPYASDPWAYWSGYFTSRPAQKGYIRRSNNFLQVCKQLTAMLQTERTYETPNRVDYLRYAMGVNQHHDAVTGTEKQHVADDYIQRLSEGTDSCQHAVNDALTRTGIATQTFCNMLNTSSCAVTEQSTNFITYVYNPLSRSVSPWVRVPVTGQAYTVTDPDGTTLESQLIPIPEEVINLPGRNSEATFELVFQAADLPPLGFKGFFIQEQTAVKAAQHSIKRSGQASLSSELVKLELDPATQRLGRMKQGGVDVQVNQTFMWYHGYGDANGSKWEPPQRPTGAYIFNPVGEAQPVEVKSVLTLDGPLVKEFHHSFELDWVSQVTRLYRDQPYAEVEWQVGPIPIEDGKAKEVISRYQTDISSGDLFYTDSNGRQIMERRRNHRNTWTLNVTEPVAGNYYPVNSRIFVKDESNQLTVLTDRSEGGTSLSSGQLELMLHRRTVQDDQFGVGEPLNETEFGVGMVVRGRHWLVASAVGDAPRLHRDLAEQMFMGPQLTFASANGMTLDMWNSDTVVKQFTGMKPLPANVHLLTLEMYKPDRLLLRLEHQFETGEDVELSLPVDVNIQDLFTTLNITSVVEYGLSADRPLSDINRFHWDHDKSNSMPKNFRRAAQETYRNTEAEADPLTVTLNPMEIRTFVATYTSPYPLPTPPGDTQQ</sequence>
<dbReference type="FunFam" id="1.20.1270.50:FF:000002">
    <property type="entry name" value="Alpha-mannosidase"/>
    <property type="match status" value="1"/>
</dbReference>
<organism evidence="13 14">
    <name type="scientific">Amphibalanus amphitrite</name>
    <name type="common">Striped barnacle</name>
    <name type="synonym">Balanus amphitrite</name>
    <dbReference type="NCBI Taxonomy" id="1232801"/>
    <lineage>
        <taxon>Eukaryota</taxon>
        <taxon>Metazoa</taxon>
        <taxon>Ecdysozoa</taxon>
        <taxon>Arthropoda</taxon>
        <taxon>Crustacea</taxon>
        <taxon>Multicrustacea</taxon>
        <taxon>Cirripedia</taxon>
        <taxon>Thoracica</taxon>
        <taxon>Thoracicalcarea</taxon>
        <taxon>Balanomorpha</taxon>
        <taxon>Balanoidea</taxon>
        <taxon>Balanidae</taxon>
        <taxon>Amphibalaninae</taxon>
        <taxon>Amphibalanus</taxon>
    </lineage>
</organism>
<dbReference type="GO" id="GO:0006013">
    <property type="term" value="P:mannose metabolic process"/>
    <property type="evidence" value="ECO:0007669"/>
    <property type="project" value="InterPro"/>
</dbReference>
<keyword evidence="9" id="KW-0325">Glycoprotein</keyword>
<dbReference type="PANTHER" id="PTHR11607:SF3">
    <property type="entry name" value="LYSOSOMAL ALPHA-MANNOSIDASE"/>
    <property type="match status" value="1"/>
</dbReference>
<evidence type="ECO:0000256" key="8">
    <source>
        <dbReference type="ARBA" id="ARBA00023157"/>
    </source>
</evidence>
<dbReference type="InterPro" id="IPR013780">
    <property type="entry name" value="Glyco_hydro_b"/>
</dbReference>
<keyword evidence="8" id="KW-1015">Disulfide bond</keyword>
<dbReference type="EMBL" id="VIIS01000874">
    <property type="protein sequence ID" value="KAF0304062.1"/>
    <property type="molecule type" value="Genomic_DNA"/>
</dbReference>
<dbReference type="InterPro" id="IPR000602">
    <property type="entry name" value="Glyco_hydro_38_N"/>
</dbReference>
<dbReference type="InterPro" id="IPR011330">
    <property type="entry name" value="Glyco_hydro/deAcase_b/a-brl"/>
</dbReference>
<dbReference type="InterPro" id="IPR027291">
    <property type="entry name" value="Glyco_hydro_38_N_sf"/>
</dbReference>
<dbReference type="Pfam" id="PF07748">
    <property type="entry name" value="Glyco_hydro_38C"/>
    <property type="match status" value="1"/>
</dbReference>
<dbReference type="FunFam" id="2.70.98.30:FF:000003">
    <property type="entry name" value="Alpha-mannosidase"/>
    <property type="match status" value="1"/>
</dbReference>
<evidence type="ECO:0000256" key="6">
    <source>
        <dbReference type="ARBA" id="ARBA00022801"/>
    </source>
</evidence>
<dbReference type="Pfam" id="PF09261">
    <property type="entry name" value="Alpha-mann_mid"/>
    <property type="match status" value="1"/>
</dbReference>
<keyword evidence="4 11" id="KW-0479">Metal-binding</keyword>
<proteinExistence type="inferred from homology"/>
<dbReference type="Gene3D" id="3.20.110.10">
    <property type="entry name" value="Glycoside hydrolase 38, N terminal domain"/>
    <property type="match status" value="1"/>
</dbReference>
<dbReference type="OrthoDB" id="2016903at2759"/>
<dbReference type="SUPFAM" id="SSF88688">
    <property type="entry name" value="Families 57/38 glycoside transferase middle domain"/>
    <property type="match status" value="1"/>
</dbReference>
<dbReference type="Gene3D" id="2.60.40.1180">
    <property type="entry name" value="Golgi alpha-mannosidase II"/>
    <property type="match status" value="1"/>
</dbReference>
<dbReference type="FunFam" id="1.20.1270.50:FF:000003">
    <property type="entry name" value="Alpha-mannosidase"/>
    <property type="match status" value="1"/>
</dbReference>
<dbReference type="Pfam" id="PF21260">
    <property type="entry name" value="Laman-like_dom"/>
    <property type="match status" value="1"/>
</dbReference>
<dbReference type="InterPro" id="IPR041147">
    <property type="entry name" value="GH38_C"/>
</dbReference>
<dbReference type="GO" id="GO:0046872">
    <property type="term" value="F:metal ion binding"/>
    <property type="evidence" value="ECO:0007669"/>
    <property type="project" value="UniProtKB-KW"/>
</dbReference>
<gene>
    <name evidence="13" type="primary">MAN2B1_1</name>
    <name evidence="13" type="ORF">FJT64_024030</name>
</gene>
<evidence type="ECO:0000256" key="4">
    <source>
        <dbReference type="ARBA" id="ARBA00022723"/>
    </source>
</evidence>
<evidence type="ECO:0000256" key="9">
    <source>
        <dbReference type="ARBA" id="ARBA00023180"/>
    </source>
</evidence>
<evidence type="ECO:0000259" key="12">
    <source>
        <dbReference type="SMART" id="SM00872"/>
    </source>
</evidence>
<comment type="cofactor">
    <cofactor evidence="11">
        <name>Zn(2+)</name>
        <dbReference type="ChEBI" id="CHEBI:29105"/>
    </cofactor>
    <text evidence="11">Binds 1 zinc ion per subunit.</text>
</comment>
<accession>A0A6A4WN33</accession>
<dbReference type="GO" id="GO:0004559">
    <property type="term" value="F:alpha-mannosidase activity"/>
    <property type="evidence" value="ECO:0007669"/>
    <property type="project" value="UniProtKB-EC"/>
</dbReference>
<name>A0A6A4WN33_AMPAM</name>
<evidence type="ECO:0000256" key="3">
    <source>
        <dbReference type="ARBA" id="ARBA00012752"/>
    </source>
</evidence>
<feature type="domain" description="Glycoside hydrolase family 38 central" evidence="12">
    <location>
        <begin position="104"/>
        <end position="181"/>
    </location>
</feature>
<dbReference type="Pfam" id="PF01074">
    <property type="entry name" value="Glyco_hydro_38N"/>
    <property type="match status" value="1"/>
</dbReference>
<dbReference type="FunFam" id="2.60.40.1180:FF:000018">
    <property type="entry name" value="Alpha-mannosidase"/>
    <property type="match status" value="1"/>
</dbReference>
<dbReference type="InterPro" id="IPR011013">
    <property type="entry name" value="Gal_mutarotase_sf_dom"/>
</dbReference>
<evidence type="ECO:0000256" key="7">
    <source>
        <dbReference type="ARBA" id="ARBA00022833"/>
    </source>
</evidence>
<dbReference type="GO" id="GO:0030246">
    <property type="term" value="F:carbohydrate binding"/>
    <property type="evidence" value="ECO:0007669"/>
    <property type="project" value="InterPro"/>
</dbReference>
<dbReference type="InterPro" id="IPR028995">
    <property type="entry name" value="Glyco_hydro_57/38_cen_sf"/>
</dbReference>
<dbReference type="Proteomes" id="UP000440578">
    <property type="component" value="Unassembled WGS sequence"/>
</dbReference>